<comment type="caution">
    <text evidence="1">The sequence shown here is derived from an EMBL/GenBank/DDBJ whole genome shotgun (WGS) entry which is preliminary data.</text>
</comment>
<accession>A0ABT3HQS0</accession>
<dbReference type="EMBL" id="JAPDHV010000005">
    <property type="protein sequence ID" value="MCW3162126.1"/>
    <property type="molecule type" value="Genomic_DNA"/>
</dbReference>
<evidence type="ECO:0000313" key="1">
    <source>
        <dbReference type="EMBL" id="MCW3162126.1"/>
    </source>
</evidence>
<name>A0ABT3HQS0_9FLAO</name>
<protein>
    <submittedName>
        <fullName evidence="1">Uncharacterized protein</fullName>
    </submittedName>
</protein>
<organism evidence="1 2">
    <name type="scientific">Chryseobacterium oryctis</name>
    <dbReference type="NCBI Taxonomy" id="2952618"/>
    <lineage>
        <taxon>Bacteria</taxon>
        <taxon>Pseudomonadati</taxon>
        <taxon>Bacteroidota</taxon>
        <taxon>Flavobacteriia</taxon>
        <taxon>Flavobacteriales</taxon>
        <taxon>Weeksellaceae</taxon>
        <taxon>Chryseobacterium group</taxon>
        <taxon>Chryseobacterium</taxon>
    </lineage>
</organism>
<proteinExistence type="predicted"/>
<keyword evidence="2" id="KW-1185">Reference proteome</keyword>
<gene>
    <name evidence="1" type="ORF">OH806_12710</name>
</gene>
<reference evidence="1" key="1">
    <citation type="submission" date="2022-10" db="EMBL/GenBank/DDBJ databases">
        <title>Chryseobacterium babae sp. nov. isolated from the gut of the beetle Oryctes rhinoceros, and Chryseobacterium kimseyorum sp. nov., isolated from a stick insect rearing cage.</title>
        <authorList>
            <person name="Shelomi M."/>
            <person name="Han C.-J."/>
            <person name="Chen W.-M."/>
            <person name="Chen H.-K."/>
            <person name="Liaw S.-J."/>
            <person name="Muhle E."/>
            <person name="Clermont D."/>
        </authorList>
    </citation>
    <scope>NUCLEOTIDE SEQUENCE</scope>
    <source>
        <strain evidence="1">WLa1L2M3</strain>
    </source>
</reference>
<dbReference type="Proteomes" id="UP001163719">
    <property type="component" value="Unassembled WGS sequence"/>
</dbReference>
<sequence>MKDFRVEYITKRKERKEEILEIKKDFGNSLCTRLCKGDFGKSEEFRKHSKQKNSDTCIYQSFLIVVK</sequence>
<evidence type="ECO:0000313" key="2">
    <source>
        <dbReference type="Proteomes" id="UP001163719"/>
    </source>
</evidence>
<dbReference type="RefSeq" id="WP_264744047.1">
    <property type="nucleotide sequence ID" value="NZ_JAPDHV010000005.1"/>
</dbReference>